<keyword evidence="2" id="KW-1185">Reference proteome</keyword>
<dbReference type="EMBL" id="OW240915">
    <property type="protein sequence ID" value="CAH2285633.1"/>
    <property type="molecule type" value="Genomic_DNA"/>
</dbReference>
<dbReference type="AlphaFoldDB" id="A0AAD1S177"/>
<sequence>MLTGRMRERLLQNLAIWAENYGTNCSYLSLEVQQSEQGAVGTTADPKIGSFGDPEGYTQLWSLRPKRERSGVDGRHPAR</sequence>
<name>A0AAD1S177_PELCU</name>
<gene>
    <name evidence="1" type="ORF">PECUL_23A006354</name>
</gene>
<reference evidence="1" key="1">
    <citation type="submission" date="2022-03" db="EMBL/GenBank/DDBJ databases">
        <authorList>
            <person name="Alioto T."/>
            <person name="Alioto T."/>
            <person name="Gomez Garrido J."/>
        </authorList>
    </citation>
    <scope>NUCLEOTIDE SEQUENCE</scope>
</reference>
<evidence type="ECO:0000313" key="2">
    <source>
        <dbReference type="Proteomes" id="UP001295444"/>
    </source>
</evidence>
<evidence type="ECO:0000313" key="1">
    <source>
        <dbReference type="EMBL" id="CAH2285633.1"/>
    </source>
</evidence>
<organism evidence="1 2">
    <name type="scientific">Pelobates cultripes</name>
    <name type="common">Western spadefoot toad</name>
    <dbReference type="NCBI Taxonomy" id="61616"/>
    <lineage>
        <taxon>Eukaryota</taxon>
        <taxon>Metazoa</taxon>
        <taxon>Chordata</taxon>
        <taxon>Craniata</taxon>
        <taxon>Vertebrata</taxon>
        <taxon>Euteleostomi</taxon>
        <taxon>Amphibia</taxon>
        <taxon>Batrachia</taxon>
        <taxon>Anura</taxon>
        <taxon>Pelobatoidea</taxon>
        <taxon>Pelobatidae</taxon>
        <taxon>Pelobates</taxon>
    </lineage>
</organism>
<dbReference type="Proteomes" id="UP001295444">
    <property type="component" value="Chromosome 04"/>
</dbReference>
<proteinExistence type="predicted"/>
<accession>A0AAD1S177</accession>
<protein>
    <submittedName>
        <fullName evidence="1">Uncharacterized protein</fullName>
    </submittedName>
</protein>